<accession>E9IX56</accession>
<sequence length="122" mass="14915">MKIWIKKLWVWDEIKDELGKWQGKEIDFWNVTGMENKEKGFRERLKEWDVIFLSETWLQKKGWERVRKWLPKEYVWEVQEAARKSKKRRAMGGMIMGILIDLYLAFTAISCTQYYIIYTLTI</sequence>
<feature type="non-terminal residue" evidence="2">
    <location>
        <position position="122"/>
    </location>
</feature>
<evidence type="ECO:0000256" key="1">
    <source>
        <dbReference type="SAM" id="Phobius"/>
    </source>
</evidence>
<protein>
    <submittedName>
        <fullName evidence="2">Uncharacterized protein</fullName>
    </submittedName>
</protein>
<keyword evidence="1" id="KW-1133">Transmembrane helix</keyword>
<proteinExistence type="predicted"/>
<dbReference type="AlphaFoldDB" id="E9IX56"/>
<name>E9IX56_SOLIN</name>
<keyword evidence="1" id="KW-0812">Transmembrane</keyword>
<keyword evidence="1" id="KW-0472">Membrane</keyword>
<dbReference type="EMBL" id="GL766643">
    <property type="protein sequence ID" value="EFZ14852.1"/>
    <property type="molecule type" value="Genomic_DNA"/>
</dbReference>
<organism>
    <name type="scientific">Solenopsis invicta</name>
    <name type="common">Red imported fire ant</name>
    <name type="synonym">Solenopsis wagneri</name>
    <dbReference type="NCBI Taxonomy" id="13686"/>
    <lineage>
        <taxon>Eukaryota</taxon>
        <taxon>Metazoa</taxon>
        <taxon>Ecdysozoa</taxon>
        <taxon>Arthropoda</taxon>
        <taxon>Hexapoda</taxon>
        <taxon>Insecta</taxon>
        <taxon>Pterygota</taxon>
        <taxon>Neoptera</taxon>
        <taxon>Endopterygota</taxon>
        <taxon>Hymenoptera</taxon>
        <taxon>Apocrita</taxon>
        <taxon>Aculeata</taxon>
        <taxon>Formicoidea</taxon>
        <taxon>Formicidae</taxon>
        <taxon>Myrmicinae</taxon>
        <taxon>Solenopsis</taxon>
    </lineage>
</organism>
<feature type="transmembrane region" description="Helical" evidence="1">
    <location>
        <begin position="93"/>
        <end position="117"/>
    </location>
</feature>
<gene>
    <name evidence="2" type="ORF">SINV_09304</name>
</gene>
<reference evidence="2" key="1">
    <citation type="journal article" date="2011" name="Proc. Natl. Acad. Sci. U.S.A.">
        <title>The genome of the fire ant Solenopsis invicta.</title>
        <authorList>
            <person name="Wurm Y."/>
            <person name="Wang J."/>
            <person name="Riba-Grognuz O."/>
            <person name="Corona M."/>
            <person name="Nygaard S."/>
            <person name="Hunt B.G."/>
            <person name="Ingram K.K."/>
            <person name="Falquet L."/>
            <person name="Nipitwattanaphon M."/>
            <person name="Gotzek D."/>
            <person name="Dijkstra M.B."/>
            <person name="Oettler J."/>
            <person name="Comtesse F."/>
            <person name="Shih C.J."/>
            <person name="Wu W.J."/>
            <person name="Yang C.C."/>
            <person name="Thomas J."/>
            <person name="Beaudoing E."/>
            <person name="Pradervand S."/>
            <person name="Flegel V."/>
            <person name="Cook E.D."/>
            <person name="Fabbretti R."/>
            <person name="Stockinger H."/>
            <person name="Long L."/>
            <person name="Farmerie W.G."/>
            <person name="Oakey J."/>
            <person name="Boomsma J.J."/>
            <person name="Pamilo P."/>
            <person name="Yi S.V."/>
            <person name="Heinze J."/>
            <person name="Goodisman M.A."/>
            <person name="Farinelli L."/>
            <person name="Harshman K."/>
            <person name="Hulo N."/>
            <person name="Cerutti L."/>
            <person name="Xenarios I."/>
            <person name="Shoemaker D."/>
            <person name="Keller L."/>
        </authorList>
    </citation>
    <scope>NUCLEOTIDE SEQUENCE [LARGE SCALE GENOMIC DNA]</scope>
</reference>
<dbReference type="HOGENOM" id="CLU_2029590_0_0_1"/>
<evidence type="ECO:0000313" key="2">
    <source>
        <dbReference type="EMBL" id="EFZ14852.1"/>
    </source>
</evidence>